<dbReference type="PRINTS" id="PR00463">
    <property type="entry name" value="EP450I"/>
</dbReference>
<keyword evidence="3 8" id="KW-0349">Heme</keyword>
<evidence type="ECO:0000256" key="1">
    <source>
        <dbReference type="ARBA" id="ARBA00001971"/>
    </source>
</evidence>
<evidence type="ECO:0000256" key="3">
    <source>
        <dbReference type="ARBA" id="ARBA00022617"/>
    </source>
</evidence>
<evidence type="ECO:0000256" key="4">
    <source>
        <dbReference type="ARBA" id="ARBA00022723"/>
    </source>
</evidence>
<dbReference type="InterPro" id="IPR051996">
    <property type="entry name" value="Cytochrome_P450_78A"/>
</dbReference>
<dbReference type="Pfam" id="PF00067">
    <property type="entry name" value="p450"/>
    <property type="match status" value="1"/>
</dbReference>
<dbReference type="AlphaFoldDB" id="A0A9Q1KXL5"/>
<dbReference type="PANTHER" id="PTHR47946:SF13">
    <property type="entry name" value="CYTOCHROME P450 FAMILY PROTEIN, EXPRESSED"/>
    <property type="match status" value="1"/>
</dbReference>
<comment type="caution">
    <text evidence="10">The sequence shown here is derived from an EMBL/GenBank/DDBJ whole genome shotgun (WGS) entry which is preliminary data.</text>
</comment>
<reference evidence="10" key="1">
    <citation type="submission" date="2022-04" db="EMBL/GenBank/DDBJ databases">
        <title>Carnegiea gigantea Genome sequencing and assembly v2.</title>
        <authorList>
            <person name="Copetti D."/>
            <person name="Sanderson M.J."/>
            <person name="Burquez A."/>
            <person name="Wojciechowski M.F."/>
        </authorList>
    </citation>
    <scope>NUCLEOTIDE SEQUENCE</scope>
    <source>
        <strain evidence="10">SGP5-SGP5p</strain>
        <tissue evidence="10">Aerial part</tissue>
    </source>
</reference>
<gene>
    <name evidence="10" type="ORF">Cgig2_018156</name>
</gene>
<dbReference type="EMBL" id="JAKOGI010000008">
    <property type="protein sequence ID" value="KAJ8451522.1"/>
    <property type="molecule type" value="Genomic_DNA"/>
</dbReference>
<accession>A0A9Q1KXL5</accession>
<evidence type="ECO:0000256" key="7">
    <source>
        <dbReference type="ARBA" id="ARBA00023033"/>
    </source>
</evidence>
<dbReference type="GO" id="GO:0004497">
    <property type="term" value="F:monooxygenase activity"/>
    <property type="evidence" value="ECO:0007669"/>
    <property type="project" value="UniProtKB-KW"/>
</dbReference>
<keyword evidence="4 8" id="KW-0479">Metal-binding</keyword>
<dbReference type="SUPFAM" id="SSF48264">
    <property type="entry name" value="Cytochrome P450"/>
    <property type="match status" value="1"/>
</dbReference>
<dbReference type="GO" id="GO:0020037">
    <property type="term" value="F:heme binding"/>
    <property type="evidence" value="ECO:0007669"/>
    <property type="project" value="InterPro"/>
</dbReference>
<keyword evidence="6 8" id="KW-0408">Iron</keyword>
<dbReference type="PANTHER" id="PTHR47946">
    <property type="entry name" value="CYTOCHROME P450 78A7-RELATED"/>
    <property type="match status" value="1"/>
</dbReference>
<dbReference type="InterPro" id="IPR036396">
    <property type="entry name" value="Cyt_P450_sf"/>
</dbReference>
<keyword evidence="5 9" id="KW-0560">Oxidoreductase</keyword>
<keyword evidence="7 9" id="KW-0503">Monooxygenase</keyword>
<evidence type="ECO:0000256" key="6">
    <source>
        <dbReference type="ARBA" id="ARBA00023004"/>
    </source>
</evidence>
<dbReference type="GO" id="GO:0005506">
    <property type="term" value="F:iron ion binding"/>
    <property type="evidence" value="ECO:0007669"/>
    <property type="project" value="InterPro"/>
</dbReference>
<keyword evidence="11" id="KW-1185">Reference proteome</keyword>
<feature type="binding site" description="axial binding residue" evidence="8">
    <location>
        <position position="387"/>
    </location>
    <ligand>
        <name>heme</name>
        <dbReference type="ChEBI" id="CHEBI:30413"/>
    </ligand>
    <ligandPart>
        <name>Fe</name>
        <dbReference type="ChEBI" id="CHEBI:18248"/>
    </ligandPart>
</feature>
<dbReference type="PROSITE" id="PS00086">
    <property type="entry name" value="CYTOCHROME_P450"/>
    <property type="match status" value="1"/>
</dbReference>
<evidence type="ECO:0000256" key="8">
    <source>
        <dbReference type="PIRSR" id="PIRSR602401-1"/>
    </source>
</evidence>
<dbReference type="OrthoDB" id="3934656at2759"/>
<dbReference type="FunFam" id="1.10.630.10:FF:000016">
    <property type="entry name" value="Cytochrome P450 78A5"/>
    <property type="match status" value="1"/>
</dbReference>
<dbReference type="GO" id="GO:0016705">
    <property type="term" value="F:oxidoreductase activity, acting on paired donors, with incorporation or reduction of molecular oxygen"/>
    <property type="evidence" value="ECO:0007669"/>
    <property type="project" value="InterPro"/>
</dbReference>
<evidence type="ECO:0000256" key="5">
    <source>
        <dbReference type="ARBA" id="ARBA00023002"/>
    </source>
</evidence>
<dbReference type="Proteomes" id="UP001153076">
    <property type="component" value="Unassembled WGS sequence"/>
</dbReference>
<organism evidence="10 11">
    <name type="scientific">Carnegiea gigantea</name>
    <dbReference type="NCBI Taxonomy" id="171969"/>
    <lineage>
        <taxon>Eukaryota</taxon>
        <taxon>Viridiplantae</taxon>
        <taxon>Streptophyta</taxon>
        <taxon>Embryophyta</taxon>
        <taxon>Tracheophyta</taxon>
        <taxon>Spermatophyta</taxon>
        <taxon>Magnoliopsida</taxon>
        <taxon>eudicotyledons</taxon>
        <taxon>Gunneridae</taxon>
        <taxon>Pentapetalae</taxon>
        <taxon>Caryophyllales</taxon>
        <taxon>Cactineae</taxon>
        <taxon>Cactaceae</taxon>
        <taxon>Cactoideae</taxon>
        <taxon>Echinocereeae</taxon>
        <taxon>Carnegiea</taxon>
    </lineage>
</organism>
<evidence type="ECO:0008006" key="12">
    <source>
        <dbReference type="Google" id="ProtNLM"/>
    </source>
</evidence>
<evidence type="ECO:0000313" key="10">
    <source>
        <dbReference type="EMBL" id="KAJ8451522.1"/>
    </source>
</evidence>
<evidence type="ECO:0000256" key="9">
    <source>
        <dbReference type="RuleBase" id="RU000461"/>
    </source>
</evidence>
<dbReference type="InterPro" id="IPR017972">
    <property type="entry name" value="Cyt_P450_CS"/>
</dbReference>
<proteinExistence type="inferred from homology"/>
<dbReference type="PRINTS" id="PR00385">
    <property type="entry name" value="P450"/>
</dbReference>
<dbReference type="Gene3D" id="1.10.630.10">
    <property type="entry name" value="Cytochrome P450"/>
    <property type="match status" value="1"/>
</dbReference>
<evidence type="ECO:0000256" key="2">
    <source>
        <dbReference type="ARBA" id="ARBA00010617"/>
    </source>
</evidence>
<sequence>MGSLAHHTLASMASSLGCARLMALSLGPTPVIISSHPETAKEILCSPAFSDRPMKASARLLMFERAIGFAPYGPYWRHLRRVAASYMFSPRRISSLEGVRQCMANEMVKNVSKEMSERRVVELRGILQQASLRNMLESVFGSNLGMEGQRLGLMVREGYELISEFNLEDYFPLGLLDLKGVKRRCYKLARRVCELLDQIIKDRKKDVDFGKKTDFLSVLLSLPEEELLSTSDLVAVLWETIFRGADTVAILMEWIMARIAMHQDVQAKAQEELDMVLGNGKPKPRHVQDSDLQKLPYLQAIVKEVLRLHPPGPLLSWARLAVHDVTIDNFTIRAGTTAMVNMWAITHDPSIWKDPWAFRPNRFIEEDLSIMGSDLRLAPFGSGRRVCPGRALALATVHLWLGRMLQEFKWCPAQQVDLSEHLRLSLELKKPLACVAIPRVSIPEAA</sequence>
<comment type="similarity">
    <text evidence="2 9">Belongs to the cytochrome P450 family.</text>
</comment>
<protein>
    <recommendedName>
        <fullName evidence="12">Cytochrome P450</fullName>
    </recommendedName>
</protein>
<dbReference type="InterPro" id="IPR002401">
    <property type="entry name" value="Cyt_P450_E_grp-I"/>
</dbReference>
<comment type="cofactor">
    <cofactor evidence="1 8">
        <name>heme</name>
        <dbReference type="ChEBI" id="CHEBI:30413"/>
    </cofactor>
</comment>
<evidence type="ECO:0000313" key="11">
    <source>
        <dbReference type="Proteomes" id="UP001153076"/>
    </source>
</evidence>
<name>A0A9Q1KXL5_9CARY</name>
<dbReference type="InterPro" id="IPR001128">
    <property type="entry name" value="Cyt_P450"/>
</dbReference>